<protein>
    <submittedName>
        <fullName evidence="3">Type VI secretion system-associated FHA domain protein TagH</fullName>
    </submittedName>
</protein>
<dbReference type="SMART" id="SM00240">
    <property type="entry name" value="FHA"/>
    <property type="match status" value="1"/>
</dbReference>
<accession>A0ABP8IJ49</accession>
<dbReference type="NCBIfam" id="TIGR03354">
    <property type="entry name" value="VI_FHA"/>
    <property type="match status" value="1"/>
</dbReference>
<dbReference type="SUPFAM" id="SSF49879">
    <property type="entry name" value="SMAD/FHA domain"/>
    <property type="match status" value="1"/>
</dbReference>
<evidence type="ECO:0000256" key="1">
    <source>
        <dbReference type="SAM" id="MobiDB-lite"/>
    </source>
</evidence>
<reference evidence="4" key="1">
    <citation type="journal article" date="2019" name="Int. J. Syst. Evol. Microbiol.">
        <title>The Global Catalogue of Microorganisms (GCM) 10K type strain sequencing project: providing services to taxonomists for standard genome sequencing and annotation.</title>
        <authorList>
            <consortium name="The Broad Institute Genomics Platform"/>
            <consortium name="The Broad Institute Genome Sequencing Center for Infectious Disease"/>
            <person name="Wu L."/>
            <person name="Ma J."/>
        </authorList>
    </citation>
    <scope>NUCLEOTIDE SEQUENCE [LARGE SCALE GENOMIC DNA]</scope>
    <source>
        <strain evidence="4">JCM 17728</strain>
    </source>
</reference>
<feature type="compositionally biased region" description="Polar residues" evidence="1">
    <location>
        <begin position="189"/>
        <end position="223"/>
    </location>
</feature>
<dbReference type="InterPro" id="IPR000253">
    <property type="entry name" value="FHA_dom"/>
</dbReference>
<feature type="compositionally biased region" description="Low complexity" evidence="1">
    <location>
        <begin position="132"/>
        <end position="141"/>
    </location>
</feature>
<name>A0ABP8IJ49_9GAMM</name>
<dbReference type="InterPro" id="IPR017735">
    <property type="entry name" value="T6SS_FHA"/>
</dbReference>
<keyword evidence="4" id="KW-1185">Reference proteome</keyword>
<dbReference type="Proteomes" id="UP001501011">
    <property type="component" value="Unassembled WGS sequence"/>
</dbReference>
<evidence type="ECO:0000313" key="4">
    <source>
        <dbReference type="Proteomes" id="UP001501011"/>
    </source>
</evidence>
<dbReference type="InterPro" id="IPR008984">
    <property type="entry name" value="SMAD_FHA_dom_sf"/>
</dbReference>
<dbReference type="CDD" id="cd00060">
    <property type="entry name" value="FHA"/>
    <property type="match status" value="1"/>
</dbReference>
<dbReference type="Pfam" id="PF00498">
    <property type="entry name" value="FHA"/>
    <property type="match status" value="1"/>
</dbReference>
<dbReference type="EMBL" id="BAABFV010000001">
    <property type="protein sequence ID" value="GAA4359940.1"/>
    <property type="molecule type" value="Genomic_DNA"/>
</dbReference>
<feature type="domain" description="FHA" evidence="2">
    <location>
        <begin position="29"/>
        <end position="79"/>
    </location>
</feature>
<feature type="region of interest" description="Disordered" evidence="1">
    <location>
        <begin position="114"/>
        <end position="171"/>
    </location>
</feature>
<dbReference type="InterPro" id="IPR046883">
    <property type="entry name" value="T6SS_FHA_C"/>
</dbReference>
<evidence type="ECO:0000313" key="3">
    <source>
        <dbReference type="EMBL" id="GAA4359940.1"/>
    </source>
</evidence>
<dbReference type="RefSeq" id="WP_345292228.1">
    <property type="nucleotide sequence ID" value="NZ_BAABFV010000001.1"/>
</dbReference>
<sequence>MSILKLKVTSYHRLTPGQVVEQTFTEQGASIGRSAKSDWLLPDPDKVISSVHAYVSHQAGQFYITDNSTNGLFVNRAVQPLGKGNSQELSDGDYLQLGDYEIEVVVEAKSNEIDLQPSRQAQHLHTPPPVRPAAAAPDFAAQTTVDSQQAQPSHAETLSQDPYAENFTPPMAQIPEDWDAQAGANSELNTPMEDQQSVPSAVQQHNTADTTKQAVTEASSPEQTRVAAPTAPVQSATQGASAESVVATQQQPDAYGARSHSQQTPQHPPPNAAASFDSIGSEQAKAYLTAFLNAAGLREDDLPREISPALFEAMGGALRFSLQGMLDILRARSDMKSEFRVMQTTIRTQENNPLKFSINVDEAMRNLFLRQVPGFLPWFQAIESCFKDMSTHELALMAGTQGALQGVLDTLDPSEITRANQSESALHKVLPATKKAKLWDVFAALHKEVQEEVGQGSDKTFSEDFAAAYEAQLKKLGAN</sequence>
<gene>
    <name evidence="3" type="primary">tagH</name>
    <name evidence="3" type="ORF">GCM10023151_11300</name>
</gene>
<feature type="compositionally biased region" description="Polar residues" evidence="1">
    <location>
        <begin position="142"/>
        <end position="160"/>
    </location>
</feature>
<dbReference type="Gene3D" id="2.60.200.20">
    <property type="match status" value="1"/>
</dbReference>
<comment type="caution">
    <text evidence="3">The sequence shown here is derived from an EMBL/GenBank/DDBJ whole genome shotgun (WGS) entry which is preliminary data.</text>
</comment>
<organism evidence="3 4">
    <name type="scientific">Kangiella marina</name>
    <dbReference type="NCBI Taxonomy" id="1079178"/>
    <lineage>
        <taxon>Bacteria</taxon>
        <taxon>Pseudomonadati</taxon>
        <taxon>Pseudomonadota</taxon>
        <taxon>Gammaproteobacteria</taxon>
        <taxon>Kangiellales</taxon>
        <taxon>Kangiellaceae</taxon>
        <taxon>Kangiella</taxon>
    </lineage>
</organism>
<dbReference type="Pfam" id="PF20232">
    <property type="entry name" value="T6SS_FHA_C"/>
    <property type="match status" value="1"/>
</dbReference>
<evidence type="ECO:0000259" key="2">
    <source>
        <dbReference type="PROSITE" id="PS50006"/>
    </source>
</evidence>
<dbReference type="PROSITE" id="PS50006">
    <property type="entry name" value="FHA_DOMAIN"/>
    <property type="match status" value="1"/>
</dbReference>
<feature type="region of interest" description="Disordered" evidence="1">
    <location>
        <begin position="189"/>
        <end position="273"/>
    </location>
</feature>
<proteinExistence type="predicted"/>
<feature type="compositionally biased region" description="Polar residues" evidence="1">
    <location>
        <begin position="232"/>
        <end position="252"/>
    </location>
</feature>